<sequence>MTIIKHLFIVLLIQQLKANQLDQFSKEIKKADHINKDMGEKRRVVIIGAGFTGLAAANYLKENGVDVVILEARDRIGGRTLTINGQSRRFKSAFPPMKSILGYLDIRNVFRTIQSMASEKLKFAKGTTQLSTALMKKIGKDKILTGHAACEIKQDDNTVTVTTVDQGFCGSVVTDKDSLLSFTRNEDYGTVHALKGYVTSDKVYRYSKMLKSERKNEVLQFFKNVFDTDEALKALKFIEYDWVEDQWTSGGYTVKPPPGYLTKFAQ</sequence>
<feature type="signal peptide" evidence="5">
    <location>
        <begin position="1"/>
        <end position="18"/>
    </location>
</feature>
<dbReference type="InterPro" id="IPR002937">
    <property type="entry name" value="Amino_oxidase"/>
</dbReference>
<dbReference type="EMBL" id="JARBDR010000919">
    <property type="protein sequence ID" value="KAJ8300767.1"/>
    <property type="molecule type" value="Genomic_DNA"/>
</dbReference>
<gene>
    <name evidence="7" type="ORF">KUTeg_022286</name>
</gene>
<proteinExistence type="inferred from homology"/>
<dbReference type="InterPro" id="IPR050703">
    <property type="entry name" value="Flavin_MAO"/>
</dbReference>
<dbReference type="Proteomes" id="UP001217089">
    <property type="component" value="Unassembled WGS sequence"/>
</dbReference>
<name>A0ABQ9EA58_TEGGR</name>
<evidence type="ECO:0000259" key="6">
    <source>
        <dbReference type="Pfam" id="PF01593"/>
    </source>
</evidence>
<organism evidence="7 8">
    <name type="scientific">Tegillarca granosa</name>
    <name type="common">Malaysian cockle</name>
    <name type="synonym">Anadara granosa</name>
    <dbReference type="NCBI Taxonomy" id="220873"/>
    <lineage>
        <taxon>Eukaryota</taxon>
        <taxon>Metazoa</taxon>
        <taxon>Spiralia</taxon>
        <taxon>Lophotrochozoa</taxon>
        <taxon>Mollusca</taxon>
        <taxon>Bivalvia</taxon>
        <taxon>Autobranchia</taxon>
        <taxon>Pteriomorphia</taxon>
        <taxon>Arcoida</taxon>
        <taxon>Arcoidea</taxon>
        <taxon>Arcidae</taxon>
        <taxon>Tegillarca</taxon>
    </lineage>
</organism>
<evidence type="ECO:0000313" key="7">
    <source>
        <dbReference type="EMBL" id="KAJ8300767.1"/>
    </source>
</evidence>
<comment type="caution">
    <text evidence="7">The sequence shown here is derived from an EMBL/GenBank/DDBJ whole genome shotgun (WGS) entry which is preliminary data.</text>
</comment>
<keyword evidence="5" id="KW-0732">Signal</keyword>
<dbReference type="SUPFAM" id="SSF54373">
    <property type="entry name" value="FAD-linked reductases, C-terminal domain"/>
    <property type="match status" value="1"/>
</dbReference>
<protein>
    <recommendedName>
        <fullName evidence="3">monoamine oxidase</fullName>
        <ecNumber evidence="3">1.4.3.4</ecNumber>
    </recommendedName>
</protein>
<dbReference type="Gene3D" id="3.90.660.10">
    <property type="match status" value="1"/>
</dbReference>
<accession>A0ABQ9EA58</accession>
<evidence type="ECO:0000256" key="5">
    <source>
        <dbReference type="SAM" id="SignalP"/>
    </source>
</evidence>
<dbReference type="Gene3D" id="3.50.50.60">
    <property type="entry name" value="FAD/NAD(P)-binding domain"/>
    <property type="match status" value="2"/>
</dbReference>
<feature type="domain" description="Amine oxidase" evidence="6">
    <location>
        <begin position="178"/>
        <end position="259"/>
    </location>
</feature>
<comment type="catalytic activity">
    <reaction evidence="4">
        <text>a secondary aliphatic amine + O2 + H2O = a primary amine + an aldehyde + H2O2</text>
        <dbReference type="Rhea" id="RHEA:26414"/>
        <dbReference type="ChEBI" id="CHEBI:15377"/>
        <dbReference type="ChEBI" id="CHEBI:15379"/>
        <dbReference type="ChEBI" id="CHEBI:16240"/>
        <dbReference type="ChEBI" id="CHEBI:17478"/>
        <dbReference type="ChEBI" id="CHEBI:58855"/>
        <dbReference type="ChEBI" id="CHEBI:65296"/>
        <dbReference type="EC" id="1.4.3.4"/>
    </reaction>
</comment>
<evidence type="ECO:0000256" key="2">
    <source>
        <dbReference type="ARBA" id="ARBA00005995"/>
    </source>
</evidence>
<dbReference type="Pfam" id="PF13450">
    <property type="entry name" value="NAD_binding_8"/>
    <property type="match status" value="1"/>
</dbReference>
<evidence type="ECO:0000313" key="8">
    <source>
        <dbReference type="Proteomes" id="UP001217089"/>
    </source>
</evidence>
<dbReference type="PANTHER" id="PTHR43563:SF1">
    <property type="entry name" value="AMINE OXIDASE [FLAVIN-CONTAINING] B"/>
    <property type="match status" value="1"/>
</dbReference>
<dbReference type="PRINTS" id="PR00419">
    <property type="entry name" value="ADXRDTASE"/>
</dbReference>
<feature type="chain" id="PRO_5045123674" description="monoamine oxidase" evidence="5">
    <location>
        <begin position="19"/>
        <end position="266"/>
    </location>
</feature>
<comment type="similarity">
    <text evidence="2">Belongs to the flavin monoamine oxidase family.</text>
</comment>
<comment type="subcellular location">
    <subcellularLocation>
        <location evidence="1">Mitochondrion outer membrane</location>
        <topology evidence="1">Single-pass type IV membrane protein</topology>
        <orientation evidence="1">Cytoplasmic side</orientation>
    </subcellularLocation>
</comment>
<evidence type="ECO:0000256" key="4">
    <source>
        <dbReference type="ARBA" id="ARBA00048448"/>
    </source>
</evidence>
<dbReference type="SUPFAM" id="SSF51905">
    <property type="entry name" value="FAD/NAD(P)-binding domain"/>
    <property type="match status" value="1"/>
</dbReference>
<reference evidence="7 8" key="1">
    <citation type="submission" date="2022-12" db="EMBL/GenBank/DDBJ databases">
        <title>Chromosome-level genome of Tegillarca granosa.</title>
        <authorList>
            <person name="Kim J."/>
        </authorList>
    </citation>
    <scope>NUCLEOTIDE SEQUENCE [LARGE SCALE GENOMIC DNA]</scope>
    <source>
        <strain evidence="7">Teg-2019</strain>
        <tissue evidence="7">Adductor muscle</tissue>
    </source>
</reference>
<dbReference type="PANTHER" id="PTHR43563">
    <property type="entry name" value="AMINE OXIDASE"/>
    <property type="match status" value="1"/>
</dbReference>
<evidence type="ECO:0000256" key="3">
    <source>
        <dbReference type="ARBA" id="ARBA00012804"/>
    </source>
</evidence>
<dbReference type="Pfam" id="PF01593">
    <property type="entry name" value="Amino_oxidase"/>
    <property type="match status" value="1"/>
</dbReference>
<dbReference type="InterPro" id="IPR036188">
    <property type="entry name" value="FAD/NAD-bd_sf"/>
</dbReference>
<keyword evidence="8" id="KW-1185">Reference proteome</keyword>
<evidence type="ECO:0000256" key="1">
    <source>
        <dbReference type="ARBA" id="ARBA00004362"/>
    </source>
</evidence>
<dbReference type="EC" id="1.4.3.4" evidence="3"/>